<dbReference type="RefSeq" id="WP_147054232.1">
    <property type="nucleotide sequence ID" value="NZ_BJYL01000003.1"/>
</dbReference>
<evidence type="ECO:0008006" key="6">
    <source>
        <dbReference type="Google" id="ProtNLM"/>
    </source>
</evidence>
<dbReference type="EMBL" id="BJYL01000003">
    <property type="protein sequence ID" value="GEN81803.1"/>
    <property type="molecule type" value="Genomic_DNA"/>
</dbReference>
<gene>
    <name evidence="4" type="ORF">SLU01_01150</name>
</gene>
<feature type="domain" description="Sensor histidine kinase NatK-like C-terminal" evidence="2">
    <location>
        <begin position="334"/>
        <end position="436"/>
    </location>
</feature>
<dbReference type="InterPro" id="IPR039506">
    <property type="entry name" value="SPOB_a"/>
</dbReference>
<feature type="transmembrane region" description="Helical" evidence="1">
    <location>
        <begin position="171"/>
        <end position="188"/>
    </location>
</feature>
<dbReference type="GO" id="GO:0042802">
    <property type="term" value="F:identical protein binding"/>
    <property type="evidence" value="ECO:0007669"/>
    <property type="project" value="TreeGrafter"/>
</dbReference>
<keyword evidence="1" id="KW-0812">Transmembrane</keyword>
<sequence>MAVFLQITEIIVWSIQILTGLLLGLSLVGLKVQQTLKPLIITSLLLGIIFGIAHNFYPSEYLFLLLLVVLFAVLFRMLKAPITQVLIAMLLAVIFNLLIITLLEYNIFYLLLDIADVTLDVGAKLSIDSFVTLNNIFLSMIIVTKSPVLFPKALFEKSLRDDDPEISFSGQVYSVILILFLLVAGLYYASVELPHIRLHYRWFLTIWSLAVTVAIIVFQRKIILFKNEKVQLFLDQQYQKELLSFFSMIRSQRHDFNFHLTAINGLIQKKEYDACKIYIEEMVKSATEINDLLPLHYPATAAMLSTFKERATAKGITIDFIIMNDLRHCPCSVYEINKVIGNLIQNAMDEVERHADPKQPISVELNTELAQLVITVKNKITMNNDRLDDLFQEGFSMKEHHEGLGLPAVKKIVEKYNGVVYPELNVGFISFRVLIPEVFTKRG</sequence>
<dbReference type="Proteomes" id="UP000321901">
    <property type="component" value="Unassembled WGS sequence"/>
</dbReference>
<reference evidence="4 5" key="1">
    <citation type="submission" date="2019-07" db="EMBL/GenBank/DDBJ databases">
        <title>Whole genome shotgun sequence of Sporosarcina luteola NBRC 105378.</title>
        <authorList>
            <person name="Hosoyama A."/>
            <person name="Uohara A."/>
            <person name="Ohji S."/>
            <person name="Ichikawa N."/>
        </authorList>
    </citation>
    <scope>NUCLEOTIDE SEQUENCE [LARGE SCALE GENOMIC DNA]</scope>
    <source>
        <strain evidence="4 5">NBRC 105378</strain>
    </source>
</reference>
<evidence type="ECO:0000259" key="3">
    <source>
        <dbReference type="Pfam" id="PF14689"/>
    </source>
</evidence>
<feature type="transmembrane region" description="Helical" evidence="1">
    <location>
        <begin position="85"/>
        <end position="112"/>
    </location>
</feature>
<dbReference type="Pfam" id="PF14501">
    <property type="entry name" value="HATPase_c_5"/>
    <property type="match status" value="1"/>
</dbReference>
<feature type="domain" description="SpoOB alpha-helical" evidence="3">
    <location>
        <begin position="237"/>
        <end position="292"/>
    </location>
</feature>
<dbReference type="Gene3D" id="3.30.565.10">
    <property type="entry name" value="Histidine kinase-like ATPase, C-terminal domain"/>
    <property type="match status" value="1"/>
</dbReference>
<feature type="transmembrane region" description="Helical" evidence="1">
    <location>
        <begin position="12"/>
        <end position="32"/>
    </location>
</feature>
<keyword evidence="1" id="KW-1133">Transmembrane helix</keyword>
<dbReference type="OrthoDB" id="1634477at2"/>
<proteinExistence type="predicted"/>
<dbReference type="InterPro" id="IPR032834">
    <property type="entry name" value="NatK-like_C"/>
</dbReference>
<keyword evidence="5" id="KW-1185">Reference proteome</keyword>
<evidence type="ECO:0000259" key="2">
    <source>
        <dbReference type="Pfam" id="PF14501"/>
    </source>
</evidence>
<evidence type="ECO:0000313" key="5">
    <source>
        <dbReference type="Proteomes" id="UP000321901"/>
    </source>
</evidence>
<dbReference type="Gene3D" id="1.10.287.130">
    <property type="match status" value="1"/>
</dbReference>
<accession>A0A511Z2X4</accession>
<dbReference type="Pfam" id="PF14689">
    <property type="entry name" value="SPOB_a"/>
    <property type="match status" value="1"/>
</dbReference>
<dbReference type="PANTHER" id="PTHR40448">
    <property type="entry name" value="TWO-COMPONENT SENSOR HISTIDINE KINASE"/>
    <property type="match status" value="1"/>
</dbReference>
<evidence type="ECO:0000313" key="4">
    <source>
        <dbReference type="EMBL" id="GEN81803.1"/>
    </source>
</evidence>
<organism evidence="4 5">
    <name type="scientific">Sporosarcina luteola</name>
    <dbReference type="NCBI Taxonomy" id="582850"/>
    <lineage>
        <taxon>Bacteria</taxon>
        <taxon>Bacillati</taxon>
        <taxon>Bacillota</taxon>
        <taxon>Bacilli</taxon>
        <taxon>Bacillales</taxon>
        <taxon>Caryophanaceae</taxon>
        <taxon>Sporosarcina</taxon>
    </lineage>
</organism>
<name>A0A511Z2X4_9BACL</name>
<keyword evidence="1" id="KW-0472">Membrane</keyword>
<comment type="caution">
    <text evidence="4">The sequence shown here is derived from an EMBL/GenBank/DDBJ whole genome shotgun (WGS) entry which is preliminary data.</text>
</comment>
<evidence type="ECO:0000256" key="1">
    <source>
        <dbReference type="SAM" id="Phobius"/>
    </source>
</evidence>
<feature type="transmembrane region" description="Helical" evidence="1">
    <location>
        <begin position="39"/>
        <end position="56"/>
    </location>
</feature>
<protein>
    <recommendedName>
        <fullName evidence="6">Sensor histidine kinase NatK C-terminal domain-containing protein</fullName>
    </recommendedName>
</protein>
<dbReference type="PANTHER" id="PTHR40448:SF1">
    <property type="entry name" value="TWO-COMPONENT SENSOR HISTIDINE KINASE"/>
    <property type="match status" value="1"/>
</dbReference>
<dbReference type="InterPro" id="IPR036890">
    <property type="entry name" value="HATPase_C_sf"/>
</dbReference>
<feature type="transmembrane region" description="Helical" evidence="1">
    <location>
        <begin position="62"/>
        <end position="78"/>
    </location>
</feature>
<dbReference type="AlphaFoldDB" id="A0A511Z2X4"/>
<dbReference type="SUPFAM" id="SSF55874">
    <property type="entry name" value="ATPase domain of HSP90 chaperone/DNA topoisomerase II/histidine kinase"/>
    <property type="match status" value="1"/>
</dbReference>
<feature type="transmembrane region" description="Helical" evidence="1">
    <location>
        <begin position="200"/>
        <end position="218"/>
    </location>
</feature>